<dbReference type="InterPro" id="IPR050832">
    <property type="entry name" value="Bact_Acetyltransf"/>
</dbReference>
<proteinExistence type="predicted"/>
<sequence>MDAGLSEAFEATWPAEDYADAGGFRIGRAPGAGGRVNSARAAGVWSDADVDAAIAVMRGWGQPLVFRVLDGDERLQDALTARGFRRENPTAIMAAPIARLTDRELPPVTAFAIWPPMAIQRDIWAAGNIKAARQQVMLRVPEPRTSILGRIKDRAAGAGFAAIHGDVAMVHALEVLPDWRRLGLAGWMMRQAAFWAAEHGAARIGLAVSRANAGAVALYRAMGFDEIAGYAYYEA</sequence>
<gene>
    <name evidence="4" type="ORF">CX676_10770</name>
</gene>
<dbReference type="EMBL" id="CP025430">
    <property type="protein sequence ID" value="AUH64585.1"/>
    <property type="molecule type" value="Genomic_DNA"/>
</dbReference>
<dbReference type="SUPFAM" id="SSF55729">
    <property type="entry name" value="Acyl-CoA N-acyltransferases (Nat)"/>
    <property type="match status" value="1"/>
</dbReference>
<dbReference type="Proteomes" id="UP000234530">
    <property type="component" value="Chromosome"/>
</dbReference>
<evidence type="ECO:0000313" key="5">
    <source>
        <dbReference type="Proteomes" id="UP000234530"/>
    </source>
</evidence>
<dbReference type="InterPro" id="IPR016181">
    <property type="entry name" value="Acyl_CoA_acyltransferase"/>
</dbReference>
<protein>
    <submittedName>
        <fullName evidence="4">GNAT family N-acetyltransferase</fullName>
    </submittedName>
</protein>
<keyword evidence="5" id="KW-1185">Reference proteome</keyword>
<dbReference type="AlphaFoldDB" id="A0A2H5EZ58"/>
<dbReference type="RefSeq" id="WP_101752614.1">
    <property type="nucleotide sequence ID" value="NZ_CP025430.1"/>
</dbReference>
<reference evidence="4 5" key="1">
    <citation type="journal article" date="2013" name="Antonie Van Leeuwenhoek">
        <title>Paracoccus zhejiangensis sp. nov., isolated from activated sludge in wastewater-treatment system.</title>
        <authorList>
            <person name="Wu Z.G."/>
            <person name="Zhang D.F."/>
            <person name="Liu Y.L."/>
            <person name="Wang F."/>
            <person name="Jiang X."/>
            <person name="Li C."/>
            <person name="Li S.P."/>
            <person name="Hong Q."/>
            <person name="Li W.J."/>
        </authorList>
    </citation>
    <scope>NUCLEOTIDE SEQUENCE [LARGE SCALE GENOMIC DNA]</scope>
    <source>
        <strain evidence="4 5">J6</strain>
    </source>
</reference>
<keyword evidence="1 4" id="KW-0808">Transferase</keyword>
<keyword evidence="2" id="KW-0012">Acyltransferase</keyword>
<evidence type="ECO:0000259" key="3">
    <source>
        <dbReference type="PROSITE" id="PS51186"/>
    </source>
</evidence>
<organism evidence="4 5">
    <name type="scientific">Paracoccus zhejiangensis</name>
    <dbReference type="NCBI Taxonomy" id="1077935"/>
    <lineage>
        <taxon>Bacteria</taxon>
        <taxon>Pseudomonadati</taxon>
        <taxon>Pseudomonadota</taxon>
        <taxon>Alphaproteobacteria</taxon>
        <taxon>Rhodobacterales</taxon>
        <taxon>Paracoccaceae</taxon>
        <taxon>Paracoccus</taxon>
    </lineage>
</organism>
<evidence type="ECO:0000256" key="2">
    <source>
        <dbReference type="ARBA" id="ARBA00023315"/>
    </source>
</evidence>
<dbReference type="KEGG" id="pzh:CX676_10770"/>
<dbReference type="PANTHER" id="PTHR43877">
    <property type="entry name" value="AMINOALKYLPHOSPHONATE N-ACETYLTRANSFERASE-RELATED-RELATED"/>
    <property type="match status" value="1"/>
</dbReference>
<dbReference type="PANTHER" id="PTHR43877:SF1">
    <property type="entry name" value="ACETYLTRANSFERASE"/>
    <property type="match status" value="1"/>
</dbReference>
<evidence type="ECO:0000256" key="1">
    <source>
        <dbReference type="ARBA" id="ARBA00022679"/>
    </source>
</evidence>
<evidence type="ECO:0000313" key="4">
    <source>
        <dbReference type="EMBL" id="AUH64585.1"/>
    </source>
</evidence>
<dbReference type="InterPro" id="IPR000182">
    <property type="entry name" value="GNAT_dom"/>
</dbReference>
<dbReference type="Gene3D" id="3.40.630.30">
    <property type="match status" value="1"/>
</dbReference>
<accession>A0A2H5EZ58</accession>
<name>A0A2H5EZ58_9RHOB</name>
<dbReference type="GO" id="GO:0016747">
    <property type="term" value="F:acyltransferase activity, transferring groups other than amino-acyl groups"/>
    <property type="evidence" value="ECO:0007669"/>
    <property type="project" value="InterPro"/>
</dbReference>
<dbReference type="CDD" id="cd04301">
    <property type="entry name" value="NAT_SF"/>
    <property type="match status" value="1"/>
</dbReference>
<feature type="domain" description="N-acetyltransferase" evidence="3">
    <location>
        <begin position="103"/>
        <end position="235"/>
    </location>
</feature>
<dbReference type="Pfam" id="PF00583">
    <property type="entry name" value="Acetyltransf_1"/>
    <property type="match status" value="1"/>
</dbReference>
<dbReference type="PROSITE" id="PS51186">
    <property type="entry name" value="GNAT"/>
    <property type="match status" value="1"/>
</dbReference>
<dbReference type="OrthoDB" id="7301318at2"/>